<name>A0A3G8XH29_9FLAO</name>
<evidence type="ECO:0000256" key="4">
    <source>
        <dbReference type="ARBA" id="ARBA00038054"/>
    </source>
</evidence>
<keyword evidence="3" id="KW-0288">FMN</keyword>
<dbReference type="InterPro" id="IPR002563">
    <property type="entry name" value="Flavin_Rdtase-like_dom"/>
</dbReference>
<dbReference type="Proteomes" id="UP000270185">
    <property type="component" value="Chromosome"/>
</dbReference>
<protein>
    <submittedName>
        <fullName evidence="6">Flavin oxidoreductase</fullName>
    </submittedName>
</protein>
<feature type="domain" description="Flavin reductase like" evidence="5">
    <location>
        <begin position="34"/>
        <end position="174"/>
    </location>
</feature>
<keyword evidence="2" id="KW-0285">Flavoprotein</keyword>
<evidence type="ECO:0000256" key="1">
    <source>
        <dbReference type="ARBA" id="ARBA00001917"/>
    </source>
</evidence>
<dbReference type="PANTHER" id="PTHR33798">
    <property type="entry name" value="FLAVOPROTEIN OXYGENASE"/>
    <property type="match status" value="1"/>
</dbReference>
<dbReference type="KEGG" id="ccas:EIB73_01815"/>
<gene>
    <name evidence="6" type="ORF">EIB73_01815</name>
</gene>
<dbReference type="AlphaFoldDB" id="A0A3G8XH29"/>
<keyword evidence="7" id="KW-1185">Reference proteome</keyword>
<organism evidence="6 7">
    <name type="scientific">Kaistella carnis</name>
    <dbReference type="NCBI Taxonomy" id="1241979"/>
    <lineage>
        <taxon>Bacteria</taxon>
        <taxon>Pseudomonadati</taxon>
        <taxon>Bacteroidota</taxon>
        <taxon>Flavobacteriia</taxon>
        <taxon>Flavobacteriales</taxon>
        <taxon>Weeksellaceae</taxon>
        <taxon>Chryseobacterium group</taxon>
        <taxon>Kaistella</taxon>
    </lineage>
</organism>
<dbReference type="InterPro" id="IPR012349">
    <property type="entry name" value="Split_barrel_FMN-bd"/>
</dbReference>
<dbReference type="EMBL" id="CP034159">
    <property type="protein sequence ID" value="AZI31988.1"/>
    <property type="molecule type" value="Genomic_DNA"/>
</dbReference>
<dbReference type="Gene3D" id="2.30.110.10">
    <property type="entry name" value="Electron Transport, Fmn-binding Protein, Chain A"/>
    <property type="match status" value="1"/>
</dbReference>
<evidence type="ECO:0000256" key="2">
    <source>
        <dbReference type="ARBA" id="ARBA00022630"/>
    </source>
</evidence>
<evidence type="ECO:0000259" key="5">
    <source>
        <dbReference type="Pfam" id="PF01613"/>
    </source>
</evidence>
<evidence type="ECO:0000313" key="6">
    <source>
        <dbReference type="EMBL" id="AZI31988.1"/>
    </source>
</evidence>
<dbReference type="PANTHER" id="PTHR33798:SF5">
    <property type="entry name" value="FLAVIN REDUCTASE LIKE DOMAIN-CONTAINING PROTEIN"/>
    <property type="match status" value="1"/>
</dbReference>
<sequence length="207" mass="23371">MEEKQEYFTFTKSFILDSEKRFRTKLINSLAGIRQVALVGTKSSAGVENLAIFNSVIHLGAHPPLLGLISRPDTVSRDTLENMIENGKYTLNFIDRKWVKDAHQTSARYAKEVSEFSATDFSSEYIGDCSAPFVKEAEIKIEMKLQQILDIKINNTKLMIGSVEWIQIPAERFTEDGSVNHHDLLLSGGLDAYYSAEMITQLEYAKP</sequence>
<dbReference type="GO" id="GO:0016646">
    <property type="term" value="F:oxidoreductase activity, acting on the CH-NH group of donors, NAD or NADP as acceptor"/>
    <property type="evidence" value="ECO:0007669"/>
    <property type="project" value="UniProtKB-ARBA"/>
</dbReference>
<dbReference type="GO" id="GO:0010181">
    <property type="term" value="F:FMN binding"/>
    <property type="evidence" value="ECO:0007669"/>
    <property type="project" value="InterPro"/>
</dbReference>
<reference evidence="7" key="1">
    <citation type="submission" date="2018-11" db="EMBL/GenBank/DDBJ databases">
        <title>Proposal to divide the Flavobacteriaceae and reorganize its genera based on Amino Acid Identity values calculated from whole genome sequences.</title>
        <authorList>
            <person name="Nicholson A.C."/>
            <person name="Gulvik C.A."/>
            <person name="Whitney A.M."/>
            <person name="Humrighouse B.W."/>
            <person name="Bell M."/>
            <person name="Holmes B."/>
            <person name="Steigerwalt A.G."/>
            <person name="Villarma A."/>
            <person name="Sheth M."/>
            <person name="Batra D."/>
            <person name="Pryor J."/>
            <person name="Bernardet J.-F."/>
            <person name="Hugo C."/>
            <person name="Kampfer P."/>
            <person name="Newman J.D."/>
            <person name="McQuiston J.R."/>
        </authorList>
    </citation>
    <scope>NUCLEOTIDE SEQUENCE [LARGE SCALE GENOMIC DNA]</scope>
    <source>
        <strain evidence="7">G0081</strain>
    </source>
</reference>
<dbReference type="SUPFAM" id="SSF50475">
    <property type="entry name" value="FMN-binding split barrel"/>
    <property type="match status" value="1"/>
</dbReference>
<comment type="cofactor">
    <cofactor evidence="1">
        <name>FMN</name>
        <dbReference type="ChEBI" id="CHEBI:58210"/>
    </cofactor>
</comment>
<proteinExistence type="inferred from homology"/>
<dbReference type="Pfam" id="PF01613">
    <property type="entry name" value="Flavin_Reduct"/>
    <property type="match status" value="1"/>
</dbReference>
<accession>A0A3G8XH29</accession>
<comment type="similarity">
    <text evidence="4">Belongs to the flavoredoxin family.</text>
</comment>
<evidence type="ECO:0000313" key="7">
    <source>
        <dbReference type="Proteomes" id="UP000270185"/>
    </source>
</evidence>
<evidence type="ECO:0000256" key="3">
    <source>
        <dbReference type="ARBA" id="ARBA00022643"/>
    </source>
</evidence>
<dbReference type="RefSeq" id="WP_125022078.1">
    <property type="nucleotide sequence ID" value="NZ_CP034159.1"/>
</dbReference>
<dbReference type="OrthoDB" id="5293996at2"/>